<reference evidence="1 2" key="1">
    <citation type="journal article" date="2019" name="Sci. Data">
        <title>Hybrid genome assembly and annotation of Danionella translucida.</title>
        <authorList>
            <person name="Kadobianskyi M."/>
            <person name="Schulze L."/>
            <person name="Schuelke M."/>
            <person name="Judkewitz B."/>
        </authorList>
    </citation>
    <scope>NUCLEOTIDE SEQUENCE [LARGE SCALE GENOMIC DNA]</scope>
    <source>
        <strain evidence="1 2">Bolton</strain>
    </source>
</reference>
<dbReference type="EMBL" id="SRMA01026967">
    <property type="protein sequence ID" value="TRY64810.1"/>
    <property type="molecule type" value="Genomic_DNA"/>
</dbReference>
<organism evidence="1 2">
    <name type="scientific">Danionella cerebrum</name>
    <dbReference type="NCBI Taxonomy" id="2873325"/>
    <lineage>
        <taxon>Eukaryota</taxon>
        <taxon>Metazoa</taxon>
        <taxon>Chordata</taxon>
        <taxon>Craniata</taxon>
        <taxon>Vertebrata</taxon>
        <taxon>Euteleostomi</taxon>
        <taxon>Actinopterygii</taxon>
        <taxon>Neopterygii</taxon>
        <taxon>Teleostei</taxon>
        <taxon>Ostariophysi</taxon>
        <taxon>Cypriniformes</taxon>
        <taxon>Danionidae</taxon>
        <taxon>Danioninae</taxon>
        <taxon>Danionella</taxon>
    </lineage>
</organism>
<evidence type="ECO:0000313" key="1">
    <source>
        <dbReference type="EMBL" id="TRY64810.1"/>
    </source>
</evidence>
<name>A0A553NHC3_9TELE</name>
<keyword evidence="2" id="KW-1185">Reference proteome</keyword>
<comment type="caution">
    <text evidence="1">The sequence shown here is derived from an EMBL/GenBank/DDBJ whole genome shotgun (WGS) entry which is preliminary data.</text>
</comment>
<accession>A0A553NHC3</accession>
<sequence>MDGDVEDGVFRCAQFSTAITDDDGAWVCVNGPVFRGHTLSTDDDGATSDSFTHIKRERERGLRRLSSAHKHTAR</sequence>
<proteinExistence type="predicted"/>
<dbReference type="AlphaFoldDB" id="A0A553NHC3"/>
<protein>
    <submittedName>
        <fullName evidence="1">Uncharacterized protein</fullName>
    </submittedName>
</protein>
<gene>
    <name evidence="1" type="ORF">DNTS_004411</name>
</gene>
<evidence type="ECO:0000313" key="2">
    <source>
        <dbReference type="Proteomes" id="UP000316079"/>
    </source>
</evidence>
<dbReference type="OrthoDB" id="77522at2759"/>
<dbReference type="Proteomes" id="UP000316079">
    <property type="component" value="Unassembled WGS sequence"/>
</dbReference>